<protein>
    <recommendedName>
        <fullName evidence="4">CN hydrolase domain-containing protein</fullName>
    </recommendedName>
</protein>
<feature type="chain" id="PRO_5039934069" description="CN hydrolase domain-containing protein" evidence="3">
    <location>
        <begin position="19"/>
        <end position="525"/>
    </location>
</feature>
<keyword evidence="3" id="KW-0732">Signal</keyword>
<dbReference type="PROSITE" id="PS50263">
    <property type="entry name" value="CN_HYDROLASE"/>
    <property type="match status" value="1"/>
</dbReference>
<feature type="domain" description="CN hydrolase" evidence="4">
    <location>
        <begin position="34"/>
        <end position="297"/>
    </location>
</feature>
<dbReference type="InterPro" id="IPR003010">
    <property type="entry name" value="C-N_Hydrolase"/>
</dbReference>
<comment type="caution">
    <text evidence="5">The sequence shown here is derived from an EMBL/GenBank/DDBJ whole genome shotgun (WGS) entry which is preliminary data.</text>
</comment>
<dbReference type="InterPro" id="IPR040154">
    <property type="entry name" value="Biotinidase/VNN"/>
</dbReference>
<evidence type="ECO:0000313" key="6">
    <source>
        <dbReference type="Proteomes" id="UP001107558"/>
    </source>
</evidence>
<dbReference type="Pfam" id="PF00795">
    <property type="entry name" value="CN_hydrolase"/>
    <property type="match status" value="1"/>
</dbReference>
<feature type="signal peptide" evidence="3">
    <location>
        <begin position="1"/>
        <end position="18"/>
    </location>
</feature>
<keyword evidence="6" id="KW-1185">Reference proteome</keyword>
<dbReference type="EMBL" id="JADBJN010000003">
    <property type="protein sequence ID" value="KAG5670804.1"/>
    <property type="molecule type" value="Genomic_DNA"/>
</dbReference>
<evidence type="ECO:0000259" key="4">
    <source>
        <dbReference type="PROSITE" id="PS50263"/>
    </source>
</evidence>
<reference evidence="5" key="1">
    <citation type="submission" date="2021-03" db="EMBL/GenBank/DDBJ databases">
        <title>Chromosome level genome of the anhydrobiotic midge Polypedilum vanderplanki.</title>
        <authorList>
            <person name="Yoshida Y."/>
            <person name="Kikawada T."/>
            <person name="Gusev O."/>
        </authorList>
    </citation>
    <scope>NUCLEOTIDE SEQUENCE</scope>
    <source>
        <strain evidence="5">NIAS01</strain>
        <tissue evidence="5">Whole body or cell culture</tissue>
    </source>
</reference>
<dbReference type="AlphaFoldDB" id="A0A9J6BLS0"/>
<keyword evidence="2" id="KW-0378">Hydrolase</keyword>
<organism evidence="5 6">
    <name type="scientific">Polypedilum vanderplanki</name>
    <name type="common">Sleeping chironomid midge</name>
    <dbReference type="NCBI Taxonomy" id="319348"/>
    <lineage>
        <taxon>Eukaryota</taxon>
        <taxon>Metazoa</taxon>
        <taxon>Ecdysozoa</taxon>
        <taxon>Arthropoda</taxon>
        <taxon>Hexapoda</taxon>
        <taxon>Insecta</taxon>
        <taxon>Pterygota</taxon>
        <taxon>Neoptera</taxon>
        <taxon>Endopterygota</taxon>
        <taxon>Diptera</taxon>
        <taxon>Nematocera</taxon>
        <taxon>Chironomoidea</taxon>
        <taxon>Chironomidae</taxon>
        <taxon>Chironominae</taxon>
        <taxon>Polypedilum</taxon>
        <taxon>Polypedilum</taxon>
    </lineage>
</organism>
<dbReference type="Proteomes" id="UP001107558">
    <property type="component" value="Chromosome 3"/>
</dbReference>
<dbReference type="InterPro" id="IPR043957">
    <property type="entry name" value="Vanin_C"/>
</dbReference>
<evidence type="ECO:0000256" key="1">
    <source>
        <dbReference type="ARBA" id="ARBA00008225"/>
    </source>
</evidence>
<dbReference type="GO" id="GO:0016787">
    <property type="term" value="F:hydrolase activity"/>
    <property type="evidence" value="ECO:0007669"/>
    <property type="project" value="UniProtKB-KW"/>
</dbReference>
<dbReference type="Gene3D" id="3.60.110.10">
    <property type="entry name" value="Carbon-nitrogen hydrolase"/>
    <property type="match status" value="1"/>
</dbReference>
<gene>
    <name evidence="5" type="ORF">PVAND_001042</name>
</gene>
<dbReference type="PANTHER" id="PTHR10609">
    <property type="entry name" value="BIOTINIDASE-RELATED"/>
    <property type="match status" value="1"/>
</dbReference>
<sequence>MFLLKLLTLVTFFGASFQLSSPSSSTYQAGVVEFNVGILTNRNSTTLLNERLARYLEILDNAPSTLDIIVFPELTLNMILTASEIPKPEDEITPCDDENSEVENFIRNISCSAKKYKRYVVINITEKSKCPDPEMIGNEDPQECRPNGLNYYNTNVVFDRNGKIVSRYRKYHLFRESVDRPLKPEFSIFETDFGVTFGQFICFDIIFKTPALDLVRNYNLTDFIFPALWFGELPFLTAVQLQQNWAYANNVNMLAAGTNNVPVGSTGSGIYGGKKGAYVAEMAKGNITELYTATIYKIKNFPEHENVTIEHNVIKHSKDEMKNLLINRDFLDFYEMEFIDDINGTHYQENDFCESEICCKIKVNFTILNSEEVPHYQYAMAFFHGNRTFQGFADANITACALIACPSRNTSSCGSRNEELENFHTWTSIEVEIETPKKDGNIFYMPTSLDSSIMPLQPGDFDYEEIDLKNERVRNVMKLNSHVDELLTFGIYGFDYDLDYKPENSGEKHEVFVILIAVSFVITIL</sequence>
<dbReference type="OrthoDB" id="10250282at2759"/>
<proteinExistence type="inferred from homology"/>
<evidence type="ECO:0000313" key="5">
    <source>
        <dbReference type="EMBL" id="KAG5670804.1"/>
    </source>
</evidence>
<evidence type="ECO:0000256" key="2">
    <source>
        <dbReference type="ARBA" id="ARBA00022801"/>
    </source>
</evidence>
<dbReference type="SUPFAM" id="SSF56317">
    <property type="entry name" value="Carbon-nitrogen hydrolase"/>
    <property type="match status" value="1"/>
</dbReference>
<evidence type="ECO:0000256" key="3">
    <source>
        <dbReference type="SAM" id="SignalP"/>
    </source>
</evidence>
<name>A0A9J6BLS0_POLVA</name>
<dbReference type="PANTHER" id="PTHR10609:SF14">
    <property type="entry name" value="BIOTINIDASE"/>
    <property type="match status" value="1"/>
</dbReference>
<dbReference type="Pfam" id="PF19018">
    <property type="entry name" value="Vanin_C"/>
    <property type="match status" value="1"/>
</dbReference>
<accession>A0A9J6BLS0</accession>
<comment type="similarity">
    <text evidence="1">Belongs to the carbon-nitrogen hydrolase superfamily. BTD/VNN family.</text>
</comment>
<dbReference type="InterPro" id="IPR036526">
    <property type="entry name" value="C-N_Hydrolase_sf"/>
</dbReference>